<keyword evidence="1" id="KW-0812">Transmembrane</keyword>
<evidence type="ECO:0008006" key="4">
    <source>
        <dbReference type="Google" id="ProtNLM"/>
    </source>
</evidence>
<keyword evidence="3" id="KW-1185">Reference proteome</keyword>
<feature type="transmembrane region" description="Helical" evidence="1">
    <location>
        <begin position="45"/>
        <end position="65"/>
    </location>
</feature>
<dbReference type="AlphaFoldDB" id="A0A3Q8CBI7"/>
<evidence type="ECO:0000256" key="1">
    <source>
        <dbReference type="SAM" id="Phobius"/>
    </source>
</evidence>
<keyword evidence="1" id="KW-1133">Transmembrane helix</keyword>
<gene>
    <name evidence="2" type="ORF">BSQ50_04020</name>
</gene>
<feature type="transmembrane region" description="Helical" evidence="1">
    <location>
        <begin position="6"/>
        <end position="24"/>
    </location>
</feature>
<proteinExistence type="predicted"/>
<feature type="transmembrane region" description="Helical" evidence="1">
    <location>
        <begin position="71"/>
        <end position="94"/>
    </location>
</feature>
<protein>
    <recommendedName>
        <fullName evidence="4">DUF3784 domain-containing protein</fullName>
    </recommendedName>
</protein>
<dbReference type="GeneID" id="78521903"/>
<evidence type="ECO:0000313" key="3">
    <source>
        <dbReference type="Proteomes" id="UP000324497"/>
    </source>
</evidence>
<accession>A0A3Q8CBI7</accession>
<reference evidence="2 3" key="1">
    <citation type="submission" date="2016-11" db="EMBL/GenBank/DDBJ databases">
        <title>Interaction between Lactobacillus species and yeast in water kefir.</title>
        <authorList>
            <person name="Behr J."/>
            <person name="Xu D."/>
            <person name="Vogel R.F."/>
        </authorList>
    </citation>
    <scope>NUCLEOTIDE SEQUENCE [LARGE SCALE GENOMIC DNA]</scope>
    <source>
        <strain evidence="2 3">TMW 1.1827</strain>
    </source>
</reference>
<sequence>MNFLINLLAGLLAIILLILGLYLFKQRQTELFQQAAARNHGLKKLFQILGTVLIILAIATVATIFLKSVLWLALILIIDAIIVILVPFLLLAAFPQNR</sequence>
<dbReference type="KEGG" id="lng:BSQ50_04020"/>
<name>A0A3Q8CBI7_9LACO</name>
<organism evidence="2 3">
    <name type="scientific">Liquorilactobacillus nagelii</name>
    <dbReference type="NCBI Taxonomy" id="82688"/>
    <lineage>
        <taxon>Bacteria</taxon>
        <taxon>Bacillati</taxon>
        <taxon>Bacillota</taxon>
        <taxon>Bacilli</taxon>
        <taxon>Lactobacillales</taxon>
        <taxon>Lactobacillaceae</taxon>
        <taxon>Liquorilactobacillus</taxon>
    </lineage>
</organism>
<dbReference type="EMBL" id="CP018180">
    <property type="protein sequence ID" value="AUJ31799.1"/>
    <property type="molecule type" value="Genomic_DNA"/>
</dbReference>
<keyword evidence="1" id="KW-0472">Membrane</keyword>
<evidence type="ECO:0000313" key="2">
    <source>
        <dbReference type="EMBL" id="AUJ31799.1"/>
    </source>
</evidence>
<dbReference type="Proteomes" id="UP000324497">
    <property type="component" value="Chromosome"/>
</dbReference>
<dbReference type="RefSeq" id="WP_057885512.1">
    <property type="nucleotide sequence ID" value="NZ_CP018180.1"/>
</dbReference>